<organism evidence="3 4">
    <name type="scientific">Knoellia koreensis</name>
    <dbReference type="NCBI Taxonomy" id="2730921"/>
    <lineage>
        <taxon>Bacteria</taxon>
        <taxon>Bacillati</taxon>
        <taxon>Actinomycetota</taxon>
        <taxon>Actinomycetes</taxon>
        <taxon>Micrococcales</taxon>
        <taxon>Intrasporangiaceae</taxon>
        <taxon>Knoellia</taxon>
    </lineage>
</organism>
<keyword evidence="3" id="KW-0238">DNA-binding</keyword>
<keyword evidence="4" id="KW-1185">Reference proteome</keyword>
<comment type="caution">
    <text evidence="3">The sequence shown here is derived from an EMBL/GenBank/DDBJ whole genome shotgun (WGS) entry which is preliminary data.</text>
</comment>
<feature type="domain" description="Rv2175c C-terminal" evidence="1">
    <location>
        <begin position="75"/>
        <end position="130"/>
    </location>
</feature>
<protein>
    <submittedName>
        <fullName evidence="3">DNA-binding protein</fullName>
    </submittedName>
</protein>
<evidence type="ECO:0000259" key="2">
    <source>
        <dbReference type="Pfam" id="PF21531"/>
    </source>
</evidence>
<dbReference type="Pfam" id="PF18367">
    <property type="entry name" value="Rv2175c_C"/>
    <property type="match status" value="1"/>
</dbReference>
<reference evidence="3 4" key="1">
    <citation type="submission" date="2020-04" db="EMBL/GenBank/DDBJ databases">
        <title>Knoellia sp. isolate from air conditioner.</title>
        <authorList>
            <person name="Chea S."/>
            <person name="Kim D.-U."/>
        </authorList>
    </citation>
    <scope>NUCLEOTIDE SEQUENCE [LARGE SCALE GENOMIC DNA]</scope>
    <source>
        <strain evidence="3 4">DB2414S</strain>
    </source>
</reference>
<proteinExistence type="predicted"/>
<dbReference type="GO" id="GO:0003677">
    <property type="term" value="F:DNA binding"/>
    <property type="evidence" value="ECO:0007669"/>
    <property type="project" value="UniProtKB-KW"/>
</dbReference>
<evidence type="ECO:0000313" key="3">
    <source>
        <dbReference type="EMBL" id="NNM45218.1"/>
    </source>
</evidence>
<gene>
    <name evidence="3" type="ORF">HJG52_04270</name>
</gene>
<dbReference type="EMBL" id="JABEPQ010000001">
    <property type="protein sequence ID" value="NNM45218.1"/>
    <property type="molecule type" value="Genomic_DNA"/>
</dbReference>
<sequence length="131" mass="14479">MPRTDDAALAGGAQVDLESLVGSWLPVPDVAERLGVPLSQVRRMLDERELLGHRVGERRIIGVPEQFLGERVLPHLRGTFTVLSDGGMTDEETLRWLFTRDETLPGGGTPVDALEAGFKTEVRRRAMELAF</sequence>
<dbReference type="AlphaFoldDB" id="A0A849HCS8"/>
<dbReference type="InterPro" id="IPR048576">
    <property type="entry name" value="Rv2175c_wHTH"/>
</dbReference>
<dbReference type="Pfam" id="PF21531">
    <property type="entry name" value="Rv2175c_wHTH"/>
    <property type="match status" value="1"/>
</dbReference>
<name>A0A849HCS8_9MICO</name>
<accession>A0A849HCS8</accession>
<evidence type="ECO:0000313" key="4">
    <source>
        <dbReference type="Proteomes" id="UP000588586"/>
    </source>
</evidence>
<dbReference type="InterPro" id="IPR041098">
    <property type="entry name" value="Rv2175c_C"/>
</dbReference>
<evidence type="ECO:0000259" key="1">
    <source>
        <dbReference type="Pfam" id="PF18367"/>
    </source>
</evidence>
<feature type="domain" description="DNA-binding protein Rv2175c wHTH" evidence="2">
    <location>
        <begin position="23"/>
        <end position="68"/>
    </location>
</feature>
<dbReference type="Proteomes" id="UP000588586">
    <property type="component" value="Unassembled WGS sequence"/>
</dbReference>